<name>A0A917VEP9_9ACTN</name>
<evidence type="ECO:0000313" key="1">
    <source>
        <dbReference type="EMBL" id="GGK68149.1"/>
    </source>
</evidence>
<protein>
    <submittedName>
        <fullName evidence="1">Uncharacterized protein</fullName>
    </submittedName>
</protein>
<dbReference type="EMBL" id="BMPQ01000006">
    <property type="protein sequence ID" value="GGK68149.1"/>
    <property type="molecule type" value="Genomic_DNA"/>
</dbReference>
<organism evidence="1 2">
    <name type="scientific">Streptomyces flaveus</name>
    <dbReference type="NCBI Taxonomy" id="66370"/>
    <lineage>
        <taxon>Bacteria</taxon>
        <taxon>Bacillati</taxon>
        <taxon>Actinomycetota</taxon>
        <taxon>Actinomycetes</taxon>
        <taxon>Kitasatosporales</taxon>
        <taxon>Streptomycetaceae</taxon>
        <taxon>Streptomyces</taxon>
        <taxon>Streptomyces aurantiacus group</taxon>
    </lineage>
</organism>
<keyword evidence="2" id="KW-1185">Reference proteome</keyword>
<proteinExistence type="predicted"/>
<reference evidence="1" key="1">
    <citation type="journal article" date="2014" name="Int. J. Syst. Evol. Microbiol.">
        <title>Complete genome sequence of Corynebacterium casei LMG S-19264T (=DSM 44701T), isolated from a smear-ripened cheese.</title>
        <authorList>
            <consortium name="US DOE Joint Genome Institute (JGI-PGF)"/>
            <person name="Walter F."/>
            <person name="Albersmeier A."/>
            <person name="Kalinowski J."/>
            <person name="Ruckert C."/>
        </authorList>
    </citation>
    <scope>NUCLEOTIDE SEQUENCE</scope>
    <source>
        <strain evidence="1">JCM 3035</strain>
    </source>
</reference>
<comment type="caution">
    <text evidence="1">The sequence shown here is derived from an EMBL/GenBank/DDBJ whole genome shotgun (WGS) entry which is preliminary data.</text>
</comment>
<sequence length="133" mass="15026">MISVGLQAPPRERHAAVVAEDGDERRRVPSQWGYGAERVPTTLDELAGPKGGQVELPLHLAWSGLRVFDIGDVKLLLGMYRIVLNNGSREDFIQYLDGELLVRHWPILRKMLGRGVRRTWEEAFPELRTSVVA</sequence>
<evidence type="ECO:0000313" key="2">
    <source>
        <dbReference type="Proteomes" id="UP000637788"/>
    </source>
</evidence>
<dbReference type="Proteomes" id="UP000637788">
    <property type="component" value="Unassembled WGS sequence"/>
</dbReference>
<dbReference type="AlphaFoldDB" id="A0A917VEP9"/>
<reference evidence="1" key="2">
    <citation type="submission" date="2020-09" db="EMBL/GenBank/DDBJ databases">
        <authorList>
            <person name="Sun Q."/>
            <person name="Ohkuma M."/>
        </authorList>
    </citation>
    <scope>NUCLEOTIDE SEQUENCE</scope>
    <source>
        <strain evidence="1">JCM 3035</strain>
    </source>
</reference>
<gene>
    <name evidence="1" type="ORF">GCM10010094_31450</name>
</gene>
<accession>A0A917VEP9</accession>